<evidence type="ECO:0000313" key="1">
    <source>
        <dbReference type="EMBL" id="OEF98881.1"/>
    </source>
</evidence>
<dbReference type="Proteomes" id="UP000243739">
    <property type="component" value="Unassembled WGS sequence"/>
</dbReference>
<comment type="caution">
    <text evidence="1">The sequence shown here is derived from an EMBL/GenBank/DDBJ whole genome shotgun (WGS) entry which is preliminary data.</text>
</comment>
<name>A0A1D2YT75_9BACI</name>
<gene>
    <name evidence="1" type="ORF">BHF71_02845</name>
</gene>
<proteinExistence type="predicted"/>
<accession>A0A1D2YT75</accession>
<dbReference type="AlphaFoldDB" id="A0A1D2YT75"/>
<evidence type="ECO:0000313" key="2">
    <source>
        <dbReference type="Proteomes" id="UP000243739"/>
    </source>
</evidence>
<keyword evidence="2" id="KW-1185">Reference proteome</keyword>
<dbReference type="RefSeq" id="WP_069657217.1">
    <property type="nucleotide sequence ID" value="NZ_MIJF01000046.1"/>
</dbReference>
<dbReference type="STRING" id="337097.BHF71_02845"/>
<protein>
    <submittedName>
        <fullName evidence="1">Uncharacterized protein</fullName>
    </submittedName>
</protein>
<organism evidence="1 2">
    <name type="scientific">Vulcanibacillus modesticaldus</name>
    <dbReference type="NCBI Taxonomy" id="337097"/>
    <lineage>
        <taxon>Bacteria</taxon>
        <taxon>Bacillati</taxon>
        <taxon>Bacillota</taxon>
        <taxon>Bacilli</taxon>
        <taxon>Bacillales</taxon>
        <taxon>Bacillaceae</taxon>
        <taxon>Vulcanibacillus</taxon>
    </lineage>
</organism>
<dbReference type="EMBL" id="MIJF01000046">
    <property type="protein sequence ID" value="OEF98881.1"/>
    <property type="molecule type" value="Genomic_DNA"/>
</dbReference>
<reference evidence="1 2" key="1">
    <citation type="submission" date="2016-09" db="EMBL/GenBank/DDBJ databases">
        <title>Draft genome sequence for the type strain of Vulcanibacillus modesticaldus BR, a strictly anaerobic, moderately thermophilic, and nitrate-reducing bacterium from deep sea-hydrothermal vents of the Mid-Atlantic Ridge.</title>
        <authorList>
            <person name="Abin C.A."/>
            <person name="Hollibaugh J.T."/>
        </authorList>
    </citation>
    <scope>NUCLEOTIDE SEQUENCE [LARGE SCALE GENOMIC DNA]</scope>
    <source>
        <strain evidence="1 2">BR</strain>
    </source>
</reference>
<sequence length="427" mass="45656">MSGIKVFNEDPEQLKPLIHGSSGGSPTQIAVNSSGRVNTLVYDINGNIANFNSTAFKELRVAEMTAVTGWTFNYNINSDLVTSTTTGSGTITTSNSKAVLQTTAATSSSAKIATKNVLRYLPGIGALVRFTASFTTGVAGSTQIIGVGDDTDGFFFGYNGSSFGILRRQNGSDFWIAQSSWNGDKFDGTGVSGVTLDQTKGNVYFINYQWLGYGYVVFGIEDPSTGDFIIAHSIQYANTSTDPTVFNPTFPIMAEVKNTTNNTNITLQTLSAMGFVEGKITAAIDTRNSISSYKTGVSSEVAILSIRNKSTYQAKTNRVRIRLDYLSVSVDGTKNAEVRLIKNTTLGGTPSWTDINTNTSVIEYDTSATTVTGGDLVISTQVAKNISKDLFLDSLDLILSPGDTLTVSASTSRTAEVGVALSWREMF</sequence>